<dbReference type="PANTHER" id="PTHR39160:SF6">
    <property type="entry name" value="CELL WALL-BINDING PROTEIN YOCH"/>
    <property type="match status" value="1"/>
</dbReference>
<dbReference type="Gene3D" id="3.10.350.10">
    <property type="entry name" value="LysM domain"/>
    <property type="match status" value="2"/>
</dbReference>
<dbReference type="RefSeq" id="WP_226371328.1">
    <property type="nucleotide sequence ID" value="NZ_JAGIKX010000021.1"/>
</dbReference>
<keyword evidence="6" id="KW-1185">Reference proteome</keyword>
<dbReference type="InterPro" id="IPR018392">
    <property type="entry name" value="LysM"/>
</dbReference>
<feature type="compositionally biased region" description="Low complexity" evidence="2">
    <location>
        <begin position="147"/>
        <end position="166"/>
    </location>
</feature>
<dbReference type="InterPro" id="IPR051933">
    <property type="entry name" value="Resuscitation_pf_RpfB"/>
</dbReference>
<dbReference type="InterPro" id="IPR036908">
    <property type="entry name" value="RlpA-like_sf"/>
</dbReference>
<dbReference type="Pfam" id="PF01476">
    <property type="entry name" value="LysM"/>
    <property type="match status" value="2"/>
</dbReference>
<proteinExistence type="predicted"/>
<feature type="compositionally biased region" description="Low complexity" evidence="2">
    <location>
        <begin position="174"/>
        <end position="185"/>
    </location>
</feature>
<dbReference type="Proteomes" id="UP001519294">
    <property type="component" value="Unassembled WGS sequence"/>
</dbReference>
<keyword evidence="1 3" id="KW-0732">Signal</keyword>
<protein>
    <submittedName>
        <fullName evidence="5">3D (Asp-Asp-Asp) domain-containing protein/LysM repeat protein</fullName>
    </submittedName>
</protein>
<dbReference type="SUPFAM" id="SSF54106">
    <property type="entry name" value="LysM domain"/>
    <property type="match status" value="2"/>
</dbReference>
<gene>
    <name evidence="5" type="ORF">J2Z81_002163</name>
</gene>
<dbReference type="InterPro" id="IPR036779">
    <property type="entry name" value="LysM_dom_sf"/>
</dbReference>
<feature type="region of interest" description="Disordered" evidence="2">
    <location>
        <begin position="120"/>
        <end position="189"/>
    </location>
</feature>
<organism evidence="5 6">
    <name type="scientific">Virgibacillus alimentarius</name>
    <dbReference type="NCBI Taxonomy" id="698769"/>
    <lineage>
        <taxon>Bacteria</taxon>
        <taxon>Bacillati</taxon>
        <taxon>Bacillota</taxon>
        <taxon>Bacilli</taxon>
        <taxon>Bacillales</taxon>
        <taxon>Bacillaceae</taxon>
        <taxon>Virgibacillus</taxon>
    </lineage>
</organism>
<dbReference type="PROSITE" id="PS51782">
    <property type="entry name" value="LYSM"/>
    <property type="match status" value="2"/>
</dbReference>
<feature type="signal peptide" evidence="3">
    <location>
        <begin position="1"/>
        <end position="24"/>
    </location>
</feature>
<name>A0ABS4S9J6_9BACI</name>
<dbReference type="CDD" id="cd22786">
    <property type="entry name" value="DPBB_YuiC-like"/>
    <property type="match status" value="1"/>
</dbReference>
<sequence>MKKIVATIATGIIIAGAAATSVSAEQYEVEKGDNLWDIANEHHTTVDELVNINGLKNTVIQPKQTLVIDEESEDVYVVEKGDTLSRIAKEFNVTVPSIKKWNDLSSDRIVEGQELHLKEANVSEEVTPAVETEVKSEENVTEESDQAAEASSQANQSVNEESANDSSSEKESNENNSEQESSSESPEGKTINVSATAYTASCDGCSGVTATGVDLNANPSAKVIAVDPNVIPLGSKVHVEGYGYATAADKGSAIKGNKIDVFIPSKDKANVWGVKNVNVTIVE</sequence>
<feature type="chain" id="PRO_5046663743" evidence="3">
    <location>
        <begin position="25"/>
        <end position="283"/>
    </location>
</feature>
<dbReference type="InterPro" id="IPR010611">
    <property type="entry name" value="3D_dom"/>
</dbReference>
<evidence type="ECO:0000256" key="1">
    <source>
        <dbReference type="ARBA" id="ARBA00022729"/>
    </source>
</evidence>
<evidence type="ECO:0000256" key="2">
    <source>
        <dbReference type="SAM" id="MobiDB-lite"/>
    </source>
</evidence>
<reference evidence="5 6" key="1">
    <citation type="submission" date="2021-03" db="EMBL/GenBank/DDBJ databases">
        <title>Genomic Encyclopedia of Type Strains, Phase IV (KMG-IV): sequencing the most valuable type-strain genomes for metagenomic binning, comparative biology and taxonomic classification.</title>
        <authorList>
            <person name="Goeker M."/>
        </authorList>
    </citation>
    <scope>NUCLEOTIDE SEQUENCE [LARGE SCALE GENOMIC DNA]</scope>
    <source>
        <strain evidence="5 6">DSM 25790</strain>
    </source>
</reference>
<dbReference type="EMBL" id="JAGIKX010000021">
    <property type="protein sequence ID" value="MBP2258192.1"/>
    <property type="molecule type" value="Genomic_DNA"/>
</dbReference>
<dbReference type="CDD" id="cd00118">
    <property type="entry name" value="LysM"/>
    <property type="match status" value="2"/>
</dbReference>
<evidence type="ECO:0000259" key="4">
    <source>
        <dbReference type="PROSITE" id="PS51782"/>
    </source>
</evidence>
<evidence type="ECO:0000313" key="5">
    <source>
        <dbReference type="EMBL" id="MBP2258192.1"/>
    </source>
</evidence>
<dbReference type="Gene3D" id="2.40.40.10">
    <property type="entry name" value="RlpA-like domain"/>
    <property type="match status" value="1"/>
</dbReference>
<dbReference type="SMART" id="SM00257">
    <property type="entry name" value="LysM"/>
    <property type="match status" value="2"/>
</dbReference>
<dbReference type="Pfam" id="PF06725">
    <property type="entry name" value="3D"/>
    <property type="match status" value="1"/>
</dbReference>
<dbReference type="SUPFAM" id="SSF50685">
    <property type="entry name" value="Barwin-like endoglucanases"/>
    <property type="match status" value="1"/>
</dbReference>
<comment type="caution">
    <text evidence="5">The sequence shown here is derived from an EMBL/GenBank/DDBJ whole genome shotgun (WGS) entry which is preliminary data.</text>
</comment>
<feature type="domain" description="LysM" evidence="4">
    <location>
        <begin position="74"/>
        <end position="117"/>
    </location>
</feature>
<accession>A0ABS4S9J6</accession>
<evidence type="ECO:0000256" key="3">
    <source>
        <dbReference type="SAM" id="SignalP"/>
    </source>
</evidence>
<dbReference type="PANTHER" id="PTHR39160">
    <property type="entry name" value="CELL WALL-BINDING PROTEIN YOCH"/>
    <property type="match status" value="1"/>
</dbReference>
<evidence type="ECO:0000313" key="6">
    <source>
        <dbReference type="Proteomes" id="UP001519294"/>
    </source>
</evidence>
<feature type="domain" description="LysM" evidence="4">
    <location>
        <begin position="25"/>
        <end position="68"/>
    </location>
</feature>